<dbReference type="PANTHER" id="PTHR31394">
    <property type="entry name" value="TRANSMEMBRANE PROTEIN 199"/>
    <property type="match status" value="1"/>
</dbReference>
<feature type="transmembrane region" description="Helical" evidence="7">
    <location>
        <begin position="156"/>
        <end position="175"/>
    </location>
</feature>
<evidence type="ECO:0000256" key="5">
    <source>
        <dbReference type="ARBA" id="ARBA00023136"/>
    </source>
</evidence>
<dbReference type="EMBL" id="OU503056">
    <property type="protein sequence ID" value="CAI9785000.1"/>
    <property type="molecule type" value="Genomic_DNA"/>
</dbReference>
<reference evidence="8" key="1">
    <citation type="submission" date="2023-05" db="EMBL/GenBank/DDBJ databases">
        <authorList>
            <person name="Huff M."/>
        </authorList>
    </citation>
    <scope>NUCLEOTIDE SEQUENCE</scope>
</reference>
<dbReference type="InterPro" id="IPR021013">
    <property type="entry name" value="ATPase_Vma12"/>
</dbReference>
<comment type="subcellular location">
    <subcellularLocation>
        <location evidence="1">Endoplasmic reticulum membrane</location>
        <topology evidence="1">Multi-pass membrane protein</topology>
    </subcellularLocation>
</comment>
<evidence type="ECO:0000256" key="4">
    <source>
        <dbReference type="ARBA" id="ARBA00022989"/>
    </source>
</evidence>
<dbReference type="Proteomes" id="UP000834106">
    <property type="component" value="Chromosome 21"/>
</dbReference>
<evidence type="ECO:0000313" key="9">
    <source>
        <dbReference type="Proteomes" id="UP000834106"/>
    </source>
</evidence>
<name>A0AAD2AB64_9LAMI</name>
<keyword evidence="2 7" id="KW-0812">Transmembrane</keyword>
<gene>
    <name evidence="8" type="ORF">FPE_LOCUS32430</name>
</gene>
<dbReference type="GO" id="GO:0070072">
    <property type="term" value="P:vacuolar proton-transporting V-type ATPase complex assembly"/>
    <property type="evidence" value="ECO:0007669"/>
    <property type="project" value="InterPro"/>
</dbReference>
<evidence type="ECO:0000256" key="7">
    <source>
        <dbReference type="SAM" id="Phobius"/>
    </source>
</evidence>
<evidence type="ECO:0000256" key="2">
    <source>
        <dbReference type="ARBA" id="ARBA00022692"/>
    </source>
</evidence>
<feature type="transmembrane region" description="Helical" evidence="7">
    <location>
        <begin position="187"/>
        <end position="207"/>
    </location>
</feature>
<keyword evidence="4 7" id="KW-1133">Transmembrane helix</keyword>
<proteinExistence type="predicted"/>
<keyword evidence="3" id="KW-0256">Endoplasmic reticulum</keyword>
<evidence type="ECO:0008006" key="10">
    <source>
        <dbReference type="Google" id="ProtNLM"/>
    </source>
</evidence>
<feature type="compositionally biased region" description="Low complexity" evidence="6">
    <location>
        <begin position="10"/>
        <end position="23"/>
    </location>
</feature>
<evidence type="ECO:0000313" key="8">
    <source>
        <dbReference type="EMBL" id="CAI9785000.1"/>
    </source>
</evidence>
<evidence type="ECO:0000256" key="3">
    <source>
        <dbReference type="ARBA" id="ARBA00022824"/>
    </source>
</evidence>
<feature type="region of interest" description="Disordered" evidence="6">
    <location>
        <begin position="1"/>
        <end position="23"/>
    </location>
</feature>
<dbReference type="AlphaFoldDB" id="A0AAD2AB64"/>
<keyword evidence="9" id="KW-1185">Reference proteome</keyword>
<dbReference type="GO" id="GO:0005789">
    <property type="term" value="C:endoplasmic reticulum membrane"/>
    <property type="evidence" value="ECO:0007669"/>
    <property type="project" value="UniProtKB-SubCell"/>
</dbReference>
<sequence length="227" mass="24602">MTTKEDDDVSSNSSPTTATASATVGGGVDSGGLIMSTTDAIRSFLITASSDSSLHQDFRDLSSLLSLHPSVPYKSFKSIWLGVDPSTRPDLVTLLSGSNFIFTRPKPREKSVELKVRLKKLAEVAERKAYEELVKDITPRKGVEEPFSSYKDQLGFGLHVVLIMFTGYLLGYAAFRALFSQSPAMSAAGGILGLVGGMLVEAFLFIIRTSNQDLQPRSSTSKIKKNQ</sequence>
<protein>
    <recommendedName>
        <fullName evidence="10">ATPase, vacuolar ER assembly factor, Vma12</fullName>
    </recommendedName>
</protein>
<accession>A0AAD2AB64</accession>
<evidence type="ECO:0000256" key="6">
    <source>
        <dbReference type="SAM" id="MobiDB-lite"/>
    </source>
</evidence>
<keyword evidence="5 7" id="KW-0472">Membrane</keyword>
<dbReference type="PANTHER" id="PTHR31394:SF1">
    <property type="entry name" value="TRANSMEMBRANE PROTEIN 199"/>
    <property type="match status" value="1"/>
</dbReference>
<evidence type="ECO:0000256" key="1">
    <source>
        <dbReference type="ARBA" id="ARBA00004477"/>
    </source>
</evidence>
<organism evidence="8 9">
    <name type="scientific">Fraxinus pennsylvanica</name>
    <dbReference type="NCBI Taxonomy" id="56036"/>
    <lineage>
        <taxon>Eukaryota</taxon>
        <taxon>Viridiplantae</taxon>
        <taxon>Streptophyta</taxon>
        <taxon>Embryophyta</taxon>
        <taxon>Tracheophyta</taxon>
        <taxon>Spermatophyta</taxon>
        <taxon>Magnoliopsida</taxon>
        <taxon>eudicotyledons</taxon>
        <taxon>Gunneridae</taxon>
        <taxon>Pentapetalae</taxon>
        <taxon>asterids</taxon>
        <taxon>lamiids</taxon>
        <taxon>Lamiales</taxon>
        <taxon>Oleaceae</taxon>
        <taxon>Oleeae</taxon>
        <taxon>Fraxinus</taxon>
    </lineage>
</organism>